<proteinExistence type="predicted"/>
<organism evidence="1">
    <name type="scientific">Rhizophora mucronata</name>
    <name type="common">Asiatic mangrove</name>
    <dbReference type="NCBI Taxonomy" id="61149"/>
    <lineage>
        <taxon>Eukaryota</taxon>
        <taxon>Viridiplantae</taxon>
        <taxon>Streptophyta</taxon>
        <taxon>Embryophyta</taxon>
        <taxon>Tracheophyta</taxon>
        <taxon>Spermatophyta</taxon>
        <taxon>Magnoliopsida</taxon>
        <taxon>eudicotyledons</taxon>
        <taxon>Gunneridae</taxon>
        <taxon>Pentapetalae</taxon>
        <taxon>rosids</taxon>
        <taxon>fabids</taxon>
        <taxon>Malpighiales</taxon>
        <taxon>Rhizophoraceae</taxon>
        <taxon>Rhizophora</taxon>
    </lineage>
</organism>
<protein>
    <submittedName>
        <fullName evidence="1">Uncharacterized protein</fullName>
    </submittedName>
</protein>
<name>A0A2P2QV76_RHIMU</name>
<accession>A0A2P2QV76</accession>
<reference evidence="1" key="1">
    <citation type="submission" date="2018-02" db="EMBL/GenBank/DDBJ databases">
        <title>Rhizophora mucronata_Transcriptome.</title>
        <authorList>
            <person name="Meera S.P."/>
            <person name="Sreeshan A."/>
            <person name="Augustine A."/>
        </authorList>
    </citation>
    <scope>NUCLEOTIDE SEQUENCE</scope>
    <source>
        <tissue evidence="1">Leaf</tissue>
    </source>
</reference>
<sequence length="38" mass="4349">MAYVPSRHHTSLVLLILKFPSSNMCIISQQLKSYPKCN</sequence>
<dbReference type="EMBL" id="GGEC01090436">
    <property type="protein sequence ID" value="MBX70920.1"/>
    <property type="molecule type" value="Transcribed_RNA"/>
</dbReference>
<evidence type="ECO:0000313" key="1">
    <source>
        <dbReference type="EMBL" id="MBX70920.1"/>
    </source>
</evidence>
<dbReference type="AlphaFoldDB" id="A0A2P2QV76"/>